<evidence type="ECO:0000313" key="16">
    <source>
        <dbReference type="Proteomes" id="UP000316092"/>
    </source>
</evidence>
<reference evidence="15 16" key="1">
    <citation type="submission" date="2019-07" db="EMBL/GenBank/DDBJ databases">
        <title>Deinococcus detaillus sp. nov., isolated from humus soil in Antarctica.</title>
        <authorList>
            <person name="Zhang K."/>
        </authorList>
    </citation>
    <scope>NUCLEOTIDE SEQUENCE [LARGE SCALE GENOMIC DNA]</scope>
    <source>
        <strain evidence="15 16">H1</strain>
    </source>
</reference>
<dbReference type="CDD" id="cd11534">
    <property type="entry name" value="NTP-PPase_HisIE_like"/>
    <property type="match status" value="1"/>
</dbReference>
<keyword evidence="12 13" id="KW-0511">Multifunctional enzyme</keyword>
<evidence type="ECO:0000256" key="8">
    <source>
        <dbReference type="ARBA" id="ARBA00022741"/>
    </source>
</evidence>
<evidence type="ECO:0000256" key="9">
    <source>
        <dbReference type="ARBA" id="ARBA00022801"/>
    </source>
</evidence>
<dbReference type="SUPFAM" id="SSF101386">
    <property type="entry name" value="all-alpha NTP pyrophosphatases"/>
    <property type="match status" value="1"/>
</dbReference>
<dbReference type="HAMAP" id="MF_01019">
    <property type="entry name" value="HisIE"/>
    <property type="match status" value="1"/>
</dbReference>
<dbReference type="EC" id="3.5.4.19" evidence="13"/>
<dbReference type="OrthoDB" id="9795769at2"/>
<evidence type="ECO:0000256" key="4">
    <source>
        <dbReference type="ARBA" id="ARBA00005204"/>
    </source>
</evidence>
<dbReference type="InterPro" id="IPR008179">
    <property type="entry name" value="HisE"/>
</dbReference>
<dbReference type="NCBIfam" id="NF002747">
    <property type="entry name" value="PRK02759.1"/>
    <property type="match status" value="1"/>
</dbReference>
<evidence type="ECO:0000256" key="10">
    <source>
        <dbReference type="ARBA" id="ARBA00022840"/>
    </source>
</evidence>
<comment type="subcellular location">
    <subcellularLocation>
        <location evidence="13">Cytoplasm</location>
    </subcellularLocation>
</comment>
<feature type="region of interest" description="Phosphoribosyl-ATP pyrophosphohydrolase" evidence="13">
    <location>
        <begin position="137"/>
        <end position="236"/>
    </location>
</feature>
<organism evidence="15 16">
    <name type="scientific">Deinococcus detaillensis</name>
    <dbReference type="NCBI Taxonomy" id="2592048"/>
    <lineage>
        <taxon>Bacteria</taxon>
        <taxon>Thermotogati</taxon>
        <taxon>Deinococcota</taxon>
        <taxon>Deinococci</taxon>
        <taxon>Deinococcales</taxon>
        <taxon>Deinococcaceae</taxon>
        <taxon>Deinococcus</taxon>
    </lineage>
</organism>
<evidence type="ECO:0000256" key="6">
    <source>
        <dbReference type="ARBA" id="ARBA00008299"/>
    </source>
</evidence>
<dbReference type="NCBIfam" id="NF001611">
    <property type="entry name" value="PRK00400.1-3"/>
    <property type="match status" value="1"/>
</dbReference>
<evidence type="ECO:0000313" key="15">
    <source>
        <dbReference type="EMBL" id="TSA87321.1"/>
    </source>
</evidence>
<dbReference type="SUPFAM" id="SSF141734">
    <property type="entry name" value="HisI-like"/>
    <property type="match status" value="1"/>
</dbReference>
<dbReference type="Pfam" id="PF01503">
    <property type="entry name" value="PRA-PH"/>
    <property type="match status" value="1"/>
</dbReference>
<dbReference type="PANTHER" id="PTHR42945">
    <property type="entry name" value="HISTIDINE BIOSYNTHESIS BIFUNCTIONAL PROTEIN"/>
    <property type="match status" value="1"/>
</dbReference>
<dbReference type="PANTHER" id="PTHR42945:SF1">
    <property type="entry name" value="HISTIDINE BIOSYNTHESIS BIFUNCTIONAL PROTEIN HIS7"/>
    <property type="match status" value="1"/>
</dbReference>
<dbReference type="HAMAP" id="MF_01020">
    <property type="entry name" value="HisE"/>
    <property type="match status" value="1"/>
</dbReference>
<dbReference type="GO" id="GO:0005737">
    <property type="term" value="C:cytoplasm"/>
    <property type="evidence" value="ECO:0007669"/>
    <property type="project" value="UniProtKB-SubCell"/>
</dbReference>
<name>A0A553V526_9DEIO</name>
<dbReference type="Proteomes" id="UP000316092">
    <property type="component" value="Unassembled WGS sequence"/>
</dbReference>
<feature type="region of interest" description="Phosphoribosyl-AMP cyclohydrolase" evidence="13">
    <location>
        <begin position="1"/>
        <end position="136"/>
    </location>
</feature>
<evidence type="ECO:0000256" key="5">
    <source>
        <dbReference type="ARBA" id="ARBA00007731"/>
    </source>
</evidence>
<comment type="catalytic activity">
    <reaction evidence="1 13">
        <text>1-(5-phospho-beta-D-ribosyl)-5'-AMP + H2O = 1-(5-phospho-beta-D-ribosyl)-5-[(5-phospho-beta-D-ribosylamino)methylideneamino]imidazole-4-carboxamide</text>
        <dbReference type="Rhea" id="RHEA:20049"/>
        <dbReference type="ChEBI" id="CHEBI:15377"/>
        <dbReference type="ChEBI" id="CHEBI:58435"/>
        <dbReference type="ChEBI" id="CHEBI:59457"/>
        <dbReference type="EC" id="3.5.4.19"/>
    </reaction>
</comment>
<evidence type="ECO:0000256" key="12">
    <source>
        <dbReference type="ARBA" id="ARBA00023268"/>
    </source>
</evidence>
<evidence type="ECO:0000256" key="7">
    <source>
        <dbReference type="ARBA" id="ARBA00022605"/>
    </source>
</evidence>
<comment type="similarity">
    <text evidence="5 13">In the C-terminal section; belongs to the PRA-PH family.</text>
</comment>
<sequence>MSSPIKVSRDNVKVDDIHFGPDGLVPVVVQDAQTGAVLMQAYADRAAIEHALTTRQGTYFSRSRSQQWIKGLTSGHVQHIESIHLDCDGDSVLYRVQQSGPACHTGEYSCFYRPLLLQTDEILNPQALNPQSLGDTLERVYATITERLRTLPEQSYVARLHAGGLDRVLKKISEEAGEVLLAAKNGDKAELATETADLLFHTFFALAEVGVTPGDVARVLEEREGKSGLKGPKEIG</sequence>
<dbReference type="UniPathway" id="UPA00031">
    <property type="reaction ID" value="UER00007"/>
</dbReference>
<evidence type="ECO:0000256" key="11">
    <source>
        <dbReference type="ARBA" id="ARBA00023102"/>
    </source>
</evidence>
<dbReference type="InterPro" id="IPR002496">
    <property type="entry name" value="PRib_AMP_CycHydrolase_dom"/>
</dbReference>
<keyword evidence="7 13" id="KW-0028">Amino-acid biosynthesis</keyword>
<gene>
    <name evidence="13" type="primary">hisI</name>
    <name evidence="13" type="synonym">hisIE</name>
    <name evidence="15" type="ORF">FNU79_05415</name>
</gene>
<dbReference type="FunFam" id="3.10.20.810:FF:000001">
    <property type="entry name" value="Histidine biosynthesis bifunctional protein HisIE"/>
    <property type="match status" value="1"/>
</dbReference>
<dbReference type="AlphaFoldDB" id="A0A553V526"/>
<evidence type="ECO:0000256" key="2">
    <source>
        <dbReference type="ARBA" id="ARBA00001460"/>
    </source>
</evidence>
<comment type="pathway">
    <text evidence="4 13">Amino-acid biosynthesis; L-histidine biosynthesis; L-histidine from 5-phospho-alpha-D-ribose 1-diphosphate: step 2/9.</text>
</comment>
<dbReference type="EC" id="3.6.1.31" evidence="13"/>
<dbReference type="GO" id="GO:0005524">
    <property type="term" value="F:ATP binding"/>
    <property type="evidence" value="ECO:0007669"/>
    <property type="project" value="UniProtKB-KW"/>
</dbReference>
<dbReference type="Gene3D" id="1.10.287.1080">
    <property type="entry name" value="MazG-like"/>
    <property type="match status" value="1"/>
</dbReference>
<dbReference type="NCBIfam" id="NF000768">
    <property type="entry name" value="PRK00051.1"/>
    <property type="match status" value="1"/>
</dbReference>
<evidence type="ECO:0000256" key="13">
    <source>
        <dbReference type="HAMAP-Rule" id="MF_01019"/>
    </source>
</evidence>
<keyword evidence="10 13" id="KW-0067">ATP-binding</keyword>
<dbReference type="GO" id="GO:0004635">
    <property type="term" value="F:phosphoribosyl-AMP cyclohydrolase activity"/>
    <property type="evidence" value="ECO:0007669"/>
    <property type="project" value="UniProtKB-UniRule"/>
</dbReference>
<evidence type="ECO:0000256" key="3">
    <source>
        <dbReference type="ARBA" id="ARBA00005169"/>
    </source>
</evidence>
<comment type="caution">
    <text evidence="15">The sequence shown here is derived from an EMBL/GenBank/DDBJ whole genome shotgun (WGS) entry which is preliminary data.</text>
</comment>
<dbReference type="Pfam" id="PF01502">
    <property type="entry name" value="PRA-CH"/>
    <property type="match status" value="1"/>
</dbReference>
<keyword evidence="9 13" id="KW-0378">Hydrolase</keyword>
<keyword evidence="11 13" id="KW-0368">Histidine biosynthesis</keyword>
<dbReference type="NCBIfam" id="TIGR03188">
    <property type="entry name" value="histidine_hisI"/>
    <property type="match status" value="1"/>
</dbReference>
<dbReference type="EMBL" id="VKDB01000003">
    <property type="protein sequence ID" value="TSA87321.1"/>
    <property type="molecule type" value="Genomic_DNA"/>
</dbReference>
<dbReference type="RefSeq" id="WP_143719861.1">
    <property type="nucleotide sequence ID" value="NZ_VKDB01000003.1"/>
</dbReference>
<comment type="catalytic activity">
    <reaction evidence="2 13">
        <text>1-(5-phospho-beta-D-ribosyl)-ATP + H2O = 1-(5-phospho-beta-D-ribosyl)-5'-AMP + diphosphate + H(+)</text>
        <dbReference type="Rhea" id="RHEA:22828"/>
        <dbReference type="ChEBI" id="CHEBI:15377"/>
        <dbReference type="ChEBI" id="CHEBI:15378"/>
        <dbReference type="ChEBI" id="CHEBI:33019"/>
        <dbReference type="ChEBI" id="CHEBI:59457"/>
        <dbReference type="ChEBI" id="CHEBI:73183"/>
        <dbReference type="EC" id="3.6.1.31"/>
    </reaction>
</comment>
<comment type="similarity">
    <text evidence="6 13">In the N-terminal section; belongs to the PRA-CH family.</text>
</comment>
<dbReference type="Gene3D" id="3.10.20.810">
    <property type="entry name" value="Phosphoribosyl-AMP cyclohydrolase"/>
    <property type="match status" value="1"/>
</dbReference>
<dbReference type="InterPro" id="IPR021130">
    <property type="entry name" value="PRib-ATP_PPHydrolase-like"/>
</dbReference>
<protein>
    <recommendedName>
        <fullName evidence="13">Histidine biosynthesis bifunctional protein HisIE</fullName>
    </recommendedName>
    <domain>
        <recommendedName>
            <fullName evidence="13">Phosphoribosyl-AMP cyclohydrolase</fullName>
            <shortName evidence="13">PRA-CH</shortName>
            <ecNumber evidence="13">3.5.4.19</ecNumber>
        </recommendedName>
    </domain>
    <domain>
        <recommendedName>
            <fullName evidence="13">Phosphoribosyl-ATP pyrophosphatase</fullName>
            <shortName evidence="13">PRA-PH</shortName>
            <ecNumber evidence="13">3.6.1.31</ecNumber>
        </recommendedName>
    </domain>
</protein>
<dbReference type="GO" id="GO:0004636">
    <property type="term" value="F:phosphoribosyl-ATP diphosphatase activity"/>
    <property type="evidence" value="ECO:0007669"/>
    <property type="project" value="UniProtKB-UniRule"/>
</dbReference>
<keyword evidence="16" id="KW-1185">Reference proteome</keyword>
<comment type="pathway">
    <text evidence="3 13">Amino-acid biosynthesis; L-histidine biosynthesis; L-histidine from 5-phospho-alpha-D-ribose 1-diphosphate: step 3/9.</text>
</comment>
<dbReference type="GO" id="GO:0000105">
    <property type="term" value="P:L-histidine biosynthetic process"/>
    <property type="evidence" value="ECO:0007669"/>
    <property type="project" value="UniProtKB-UniRule"/>
</dbReference>
<evidence type="ECO:0000256" key="1">
    <source>
        <dbReference type="ARBA" id="ARBA00000024"/>
    </source>
</evidence>
<dbReference type="InterPro" id="IPR023019">
    <property type="entry name" value="His_synth_HisIE"/>
</dbReference>
<accession>A0A553V526</accession>
<dbReference type="InterPro" id="IPR038019">
    <property type="entry name" value="PRib_AMP_CycHydrolase_sf"/>
</dbReference>
<keyword evidence="13" id="KW-0963">Cytoplasm</keyword>
<keyword evidence="8 13" id="KW-0547">Nucleotide-binding</keyword>
<feature type="domain" description="Phosphoribosyl-AMP cyclohydrolase" evidence="14">
    <location>
        <begin position="39"/>
        <end position="112"/>
    </location>
</feature>
<proteinExistence type="inferred from homology"/>
<evidence type="ECO:0000259" key="14">
    <source>
        <dbReference type="Pfam" id="PF01502"/>
    </source>
</evidence>